<dbReference type="Pfam" id="PF13988">
    <property type="entry name" value="DUF4225"/>
    <property type="match status" value="1"/>
</dbReference>
<evidence type="ECO:0000313" key="2">
    <source>
        <dbReference type="Proteomes" id="UP000215827"/>
    </source>
</evidence>
<dbReference type="InterPro" id="IPR025320">
    <property type="entry name" value="DUF4225"/>
</dbReference>
<organism evidence="1 2">
    <name type="scientific">Citrobacter freundii</name>
    <dbReference type="NCBI Taxonomy" id="546"/>
    <lineage>
        <taxon>Bacteria</taxon>
        <taxon>Pseudomonadati</taxon>
        <taxon>Pseudomonadota</taxon>
        <taxon>Gammaproteobacteria</taxon>
        <taxon>Enterobacterales</taxon>
        <taxon>Enterobacteriaceae</taxon>
        <taxon>Citrobacter</taxon>
        <taxon>Citrobacter freundii complex</taxon>
    </lineage>
</organism>
<comment type="caution">
    <text evidence="1">The sequence shown here is derived from an EMBL/GenBank/DDBJ whole genome shotgun (WGS) entry which is preliminary data.</text>
</comment>
<gene>
    <name evidence="1" type="ORF">B9P89_12900</name>
</gene>
<name>A0AA44SKE2_CITFR</name>
<dbReference type="AlphaFoldDB" id="A0AA44SKE2"/>
<protein>
    <recommendedName>
        <fullName evidence="3">DUF4225 domain-containing protein</fullName>
    </recommendedName>
</protein>
<evidence type="ECO:0008006" key="3">
    <source>
        <dbReference type="Google" id="ProtNLM"/>
    </source>
</evidence>
<dbReference type="RefSeq" id="WP_061549731.1">
    <property type="nucleotide sequence ID" value="NZ_CP016762.1"/>
</dbReference>
<proteinExistence type="predicted"/>
<dbReference type="EMBL" id="NEFA01000013">
    <property type="protein sequence ID" value="OYR03724.1"/>
    <property type="molecule type" value="Genomic_DNA"/>
</dbReference>
<sequence length="265" mass="30150">MSSYGLMNLQREKEKIDRLVYDISFQYIHDPAIRSKYMIEERRVTSRYLDEYRYGKLDFGKALDRLREYHMSLTKYHMQLRMGSIKLYAIAQKERDATSLTTLMLKGVGFASGLFQILGGVGFCVKDIRSACGKFGVPLMIQGGENSFENGYYLFTHKEPTQIPIRQAYHYIAKLLGGDDKSGDIAFSSVDIALSVGALGSLTRIDDARKLFYYIREDFIRGWQAMGAAGISTELVGDASSGFSIYQVISQPETNWSELKEYNEF</sequence>
<dbReference type="Proteomes" id="UP000215827">
    <property type="component" value="Unassembled WGS sequence"/>
</dbReference>
<reference evidence="1 2" key="1">
    <citation type="submission" date="2017-04" db="EMBL/GenBank/DDBJ databases">
        <title>Emergence of KPC-2-producing Citrobacter isolates from sediments of a Chinese river.</title>
        <authorList>
            <person name="Zheng B."/>
        </authorList>
    </citation>
    <scope>NUCLEOTIDE SEQUENCE [LARGE SCALE GENOMIC DNA]</scope>
    <source>
        <strain evidence="1 2">C191</strain>
    </source>
</reference>
<accession>A0AA44SKE2</accession>
<evidence type="ECO:0000313" key="1">
    <source>
        <dbReference type="EMBL" id="OYR03724.1"/>
    </source>
</evidence>